<dbReference type="EMBL" id="RDBF01000011">
    <property type="protein sequence ID" value="RLV55015.1"/>
    <property type="molecule type" value="Genomic_DNA"/>
</dbReference>
<sequence length="174" mass="19443">MAPCSGAFVCRVPRRCAGTGSTADWKRCHRQEVAMSDEGHIRELTAEECREYLTLARIGRIAFNGPEKIELVVANVAVPDADHLLLRTEPDSVLAHLAGDEPTPVAVEIDHLEELYRWGWSLTVHGTARRASEEQVMHWQQQEPHPWAPGDRDLHVAITIEQMAGRKVRAAKPS</sequence>
<accession>A0A3L8PI64</accession>
<dbReference type="InterPro" id="IPR012349">
    <property type="entry name" value="Split_barrel_FMN-bd"/>
</dbReference>
<proteinExistence type="predicted"/>
<dbReference type="InterPro" id="IPR024747">
    <property type="entry name" value="Pyridox_Oxase-rel"/>
</dbReference>
<dbReference type="SUPFAM" id="SSF50475">
    <property type="entry name" value="FMN-binding split barrel"/>
    <property type="match status" value="1"/>
</dbReference>
<dbReference type="Gene3D" id="2.30.110.10">
    <property type="entry name" value="Electron Transport, Fmn-binding Protein, Chain A"/>
    <property type="match status" value="1"/>
</dbReference>
<gene>
    <name evidence="1" type="ORF">D9V41_13025</name>
</gene>
<dbReference type="OrthoDB" id="5193072at2"/>
<organism evidence="1 2">
    <name type="scientific">Aeromicrobium phragmitis</name>
    <dbReference type="NCBI Taxonomy" id="2478914"/>
    <lineage>
        <taxon>Bacteria</taxon>
        <taxon>Bacillati</taxon>
        <taxon>Actinomycetota</taxon>
        <taxon>Actinomycetes</taxon>
        <taxon>Propionibacteriales</taxon>
        <taxon>Nocardioidaceae</taxon>
        <taxon>Aeromicrobium</taxon>
    </lineage>
</organism>
<dbReference type="AlphaFoldDB" id="A0A3L8PI64"/>
<dbReference type="Pfam" id="PF12900">
    <property type="entry name" value="Pyridox_ox_2"/>
    <property type="match status" value="1"/>
</dbReference>
<name>A0A3L8PI64_9ACTN</name>
<dbReference type="Proteomes" id="UP000282515">
    <property type="component" value="Unassembled WGS sequence"/>
</dbReference>
<comment type="caution">
    <text evidence="1">The sequence shown here is derived from an EMBL/GenBank/DDBJ whole genome shotgun (WGS) entry which is preliminary data.</text>
</comment>
<reference evidence="1 2" key="1">
    <citation type="submission" date="2018-10" db="EMBL/GenBank/DDBJ databases">
        <title>Aeromicrobium sp. 9W16Y-2 whole genome shotgun sequence.</title>
        <authorList>
            <person name="Li F."/>
        </authorList>
    </citation>
    <scope>NUCLEOTIDE SEQUENCE [LARGE SCALE GENOMIC DNA]</scope>
    <source>
        <strain evidence="1 2">9W16Y-2</strain>
    </source>
</reference>
<evidence type="ECO:0000313" key="1">
    <source>
        <dbReference type="EMBL" id="RLV55015.1"/>
    </source>
</evidence>
<protein>
    <submittedName>
        <fullName evidence="1">Pyridoxamine 5'-phosphate oxidase family protein</fullName>
    </submittedName>
</protein>
<keyword evidence="2" id="KW-1185">Reference proteome</keyword>
<evidence type="ECO:0000313" key="2">
    <source>
        <dbReference type="Proteomes" id="UP000282515"/>
    </source>
</evidence>